<name>A0A1A8WKT1_PLAOA</name>
<evidence type="ECO:0000313" key="3">
    <source>
        <dbReference type="Proteomes" id="UP000078560"/>
    </source>
</evidence>
<reference evidence="3" key="1">
    <citation type="submission" date="2016-05" db="EMBL/GenBank/DDBJ databases">
        <authorList>
            <person name="Naeem Raeece"/>
        </authorList>
    </citation>
    <scope>NUCLEOTIDE SEQUENCE [LARGE SCALE GENOMIC DNA]</scope>
</reference>
<keyword evidence="1" id="KW-1133">Transmembrane helix</keyword>
<evidence type="ECO:0000256" key="1">
    <source>
        <dbReference type="SAM" id="Phobius"/>
    </source>
</evidence>
<dbReference type="EMBL" id="FLQU01001558">
    <property type="protein sequence ID" value="SBS93555.1"/>
    <property type="molecule type" value="Genomic_DNA"/>
</dbReference>
<dbReference type="AlphaFoldDB" id="A0A1A8WKT1"/>
<keyword evidence="1" id="KW-0812">Transmembrane</keyword>
<keyword evidence="1" id="KW-0472">Membrane</keyword>
<feature type="transmembrane region" description="Helical" evidence="1">
    <location>
        <begin position="271"/>
        <end position="297"/>
    </location>
</feature>
<protein>
    <submittedName>
        <fullName evidence="2">PIR Superfamily Protein</fullName>
    </submittedName>
</protein>
<proteinExistence type="predicted"/>
<sequence length="354" mass="41145">MPNGAEDITSLECQVFDDSKANKIYNEFVEICEDNSNSLEHFTETQGNSEYCSSVANKLNELKIKLIEILNGSEEGSKVIFSDGNIVDVKKQCICLKQWFYNEIIGDMKKKTNHYKILKTCNSDIKDKINSITSNICTFRNLNFREILRIKTIIDFYVFYYKIIKDYTLYEKAQPHAKYYRKGFYEHCNGIIECLNSTSNGEYCEEFKEYHNNYNALKIYLESLISYKEKVDGSDCSNGCVLSESLLKGKYLLQLRDEIERIKSRYRSTNFSTIAITVVFLVIGTVMGVFLISYYFFGITPREFLVRIRKIKNNETHSNVDDETESNSLFPSENEENIPKMKGYSISYKSSKYS</sequence>
<organism evidence="2 3">
    <name type="scientific">Plasmodium ovale curtisi</name>
    <dbReference type="NCBI Taxonomy" id="864141"/>
    <lineage>
        <taxon>Eukaryota</taxon>
        <taxon>Sar</taxon>
        <taxon>Alveolata</taxon>
        <taxon>Apicomplexa</taxon>
        <taxon>Aconoidasida</taxon>
        <taxon>Haemosporida</taxon>
        <taxon>Plasmodiidae</taxon>
        <taxon>Plasmodium</taxon>
        <taxon>Plasmodium (Plasmodium)</taxon>
    </lineage>
</organism>
<dbReference type="Proteomes" id="UP000078560">
    <property type="component" value="Unassembled WGS sequence"/>
</dbReference>
<evidence type="ECO:0000313" key="2">
    <source>
        <dbReference type="EMBL" id="SBS93555.1"/>
    </source>
</evidence>
<accession>A0A1A8WKT1</accession>
<gene>
    <name evidence="2" type="ORF">POVCU2_0082080</name>
</gene>